<protein>
    <recommendedName>
        <fullName evidence="4">J domain-containing protein</fullName>
    </recommendedName>
</protein>
<proteinExistence type="predicted"/>
<sequence length="136" mass="14858">MRDLYKRLGVPADASPETLDTAIEACRHTALRQDADAVLRIPARREAYDQLHATLGDLGRLRARLGLTHAPHWQDDVANDFSQDSDRSLSRHQELADKLDALVAGGDTSAASRRPWRWAAALLGAALLGLLAGAWL</sequence>
<organism evidence="2 3">
    <name type="scientific">Modicisalibacter tunisiensis</name>
    <dbReference type="NCBI Taxonomy" id="390637"/>
    <lineage>
        <taxon>Bacteria</taxon>
        <taxon>Pseudomonadati</taxon>
        <taxon>Pseudomonadota</taxon>
        <taxon>Gammaproteobacteria</taxon>
        <taxon>Oceanospirillales</taxon>
        <taxon>Halomonadaceae</taxon>
        <taxon>Modicisalibacter</taxon>
    </lineage>
</organism>
<dbReference type="Proteomes" id="UP001319883">
    <property type="component" value="Unassembled WGS sequence"/>
</dbReference>
<keyword evidence="3" id="KW-1185">Reference proteome</keyword>
<evidence type="ECO:0000256" key="1">
    <source>
        <dbReference type="SAM" id="Phobius"/>
    </source>
</evidence>
<comment type="caution">
    <text evidence="2">The sequence shown here is derived from an EMBL/GenBank/DDBJ whole genome shotgun (WGS) entry which is preliminary data.</text>
</comment>
<evidence type="ECO:0000313" key="3">
    <source>
        <dbReference type="Proteomes" id="UP001319883"/>
    </source>
</evidence>
<accession>A0ABS7WUB0</accession>
<dbReference type="RefSeq" id="WP_163649197.1">
    <property type="nucleotide sequence ID" value="NZ_JAGXFC010000001.1"/>
</dbReference>
<feature type="transmembrane region" description="Helical" evidence="1">
    <location>
        <begin position="118"/>
        <end position="135"/>
    </location>
</feature>
<keyword evidence="1" id="KW-0472">Membrane</keyword>
<reference evidence="2 3" key="1">
    <citation type="submission" date="2021-05" db="EMBL/GenBank/DDBJ databases">
        <title>Petroleum and Energy Research Collection (APPE): ex situ preservation of microbial diversity associated with the oil industry and exploitation of its biotechnological potential.</title>
        <authorList>
            <person name="Paixao C.T.M."/>
            <person name="Gomes M.B."/>
            <person name="Oliveira V.M."/>
        </authorList>
    </citation>
    <scope>NUCLEOTIDE SEQUENCE [LARGE SCALE GENOMIC DNA]</scope>
    <source>
        <strain evidence="2 3">LIT2</strain>
    </source>
</reference>
<keyword evidence="1" id="KW-0812">Transmembrane</keyword>
<keyword evidence="1" id="KW-1133">Transmembrane helix</keyword>
<evidence type="ECO:0000313" key="2">
    <source>
        <dbReference type="EMBL" id="MBZ9566193.1"/>
    </source>
</evidence>
<name>A0ABS7WUB0_9GAMM</name>
<evidence type="ECO:0008006" key="4">
    <source>
        <dbReference type="Google" id="ProtNLM"/>
    </source>
</evidence>
<dbReference type="EMBL" id="JAGXFD010000001">
    <property type="protein sequence ID" value="MBZ9566193.1"/>
    <property type="molecule type" value="Genomic_DNA"/>
</dbReference>
<gene>
    <name evidence="2" type="ORF">KGQ91_00575</name>
</gene>